<dbReference type="EMBL" id="LXEX01000061">
    <property type="protein sequence ID" value="OAT57317.1"/>
    <property type="molecule type" value="Genomic_DNA"/>
</dbReference>
<gene>
    <name evidence="1" type="ORF">M993_04524</name>
</gene>
<evidence type="ECO:0000313" key="1">
    <source>
        <dbReference type="EMBL" id="OAT57317.1"/>
    </source>
</evidence>
<organism evidence="1 2">
    <name type="scientific">Obesumbacterium proteus ATCC 12841</name>
    <dbReference type="NCBI Taxonomy" id="1354268"/>
    <lineage>
        <taxon>Bacteria</taxon>
        <taxon>Pseudomonadati</taxon>
        <taxon>Pseudomonadota</taxon>
        <taxon>Gammaproteobacteria</taxon>
        <taxon>Enterobacterales</taxon>
        <taxon>Hafniaceae</taxon>
        <taxon>Obesumbacterium</taxon>
    </lineage>
</organism>
<comment type="caution">
    <text evidence="1">The sequence shown here is derived from an EMBL/GenBank/DDBJ whole genome shotgun (WGS) entry which is preliminary data.</text>
</comment>
<proteinExistence type="predicted"/>
<keyword evidence="2" id="KW-1185">Reference proteome</keyword>
<dbReference type="AlphaFoldDB" id="A0AA91EEM8"/>
<reference evidence="1 2" key="1">
    <citation type="submission" date="2016-04" db="EMBL/GenBank/DDBJ databases">
        <title>ATOL: Assembling a taxonomically balanced genome-scale reconstruction of the evolutionary history of the Enterobacteriaceae.</title>
        <authorList>
            <person name="Plunkett G.III."/>
            <person name="Neeno-Eckwall E.C."/>
            <person name="Glasner J.D."/>
            <person name="Perna N.T."/>
        </authorList>
    </citation>
    <scope>NUCLEOTIDE SEQUENCE [LARGE SCALE GENOMIC DNA]</scope>
    <source>
        <strain evidence="1 2">ATCC 12841</strain>
    </source>
</reference>
<dbReference type="Proteomes" id="UP000078431">
    <property type="component" value="Unassembled WGS sequence"/>
</dbReference>
<sequence length="138" mass="15948">MDSNSKDERLKHANHLISIIASCGRRFFFDGNTERVAFMHRSPDGKIYFFDARTGTLIYTHRTSFSNKWRGFSHGGTLRGLVEMMRDYISKGTQIDEWYLGMPRGDGTNTWGYPQEDIDRVRSAAKHLPIIKLEQSND</sequence>
<dbReference type="RefSeq" id="WP_061554295.1">
    <property type="nucleotide sequence ID" value="NZ_LXEX01000061.1"/>
</dbReference>
<protein>
    <submittedName>
        <fullName evidence="1">Uncharacterized protein</fullName>
    </submittedName>
</protein>
<dbReference type="PROSITE" id="PS51257">
    <property type="entry name" value="PROKAR_LIPOPROTEIN"/>
    <property type="match status" value="1"/>
</dbReference>
<accession>A0AA91EEM8</accession>
<evidence type="ECO:0000313" key="2">
    <source>
        <dbReference type="Proteomes" id="UP000078431"/>
    </source>
</evidence>
<name>A0AA91EEM8_9GAMM</name>